<dbReference type="Proteomes" id="UP000583929">
    <property type="component" value="Unassembled WGS sequence"/>
</dbReference>
<evidence type="ECO:0000313" key="8">
    <source>
        <dbReference type="Proteomes" id="UP000583929"/>
    </source>
</evidence>
<keyword evidence="4" id="KW-0636">Prenylation</keyword>
<dbReference type="InterPro" id="IPR051863">
    <property type="entry name" value="HIPP"/>
</dbReference>
<dbReference type="AlphaFoldDB" id="A0A7J6FRY1"/>
<organism evidence="7 8">
    <name type="scientific">Cannabis sativa</name>
    <name type="common">Hemp</name>
    <name type="synonym">Marijuana</name>
    <dbReference type="NCBI Taxonomy" id="3483"/>
    <lineage>
        <taxon>Eukaryota</taxon>
        <taxon>Viridiplantae</taxon>
        <taxon>Streptophyta</taxon>
        <taxon>Embryophyta</taxon>
        <taxon>Tracheophyta</taxon>
        <taxon>Spermatophyta</taxon>
        <taxon>Magnoliopsida</taxon>
        <taxon>eudicotyledons</taxon>
        <taxon>Gunneridae</taxon>
        <taxon>Pentapetalae</taxon>
        <taxon>rosids</taxon>
        <taxon>fabids</taxon>
        <taxon>Rosales</taxon>
        <taxon>Cannabaceae</taxon>
        <taxon>Cannabis</taxon>
    </lineage>
</organism>
<dbReference type="GO" id="GO:0046872">
    <property type="term" value="F:metal ion binding"/>
    <property type="evidence" value="ECO:0007669"/>
    <property type="project" value="UniProtKB-KW"/>
</dbReference>
<reference evidence="7 8" key="1">
    <citation type="journal article" date="2020" name="bioRxiv">
        <title>Sequence and annotation of 42 cannabis genomes reveals extensive copy number variation in cannabinoid synthesis and pathogen resistance genes.</title>
        <authorList>
            <person name="Mckernan K.J."/>
            <person name="Helbert Y."/>
            <person name="Kane L.T."/>
            <person name="Ebling H."/>
            <person name="Zhang L."/>
            <person name="Liu B."/>
            <person name="Eaton Z."/>
            <person name="Mclaughlin S."/>
            <person name="Kingan S."/>
            <person name="Baybayan P."/>
            <person name="Concepcion G."/>
            <person name="Jordan M."/>
            <person name="Riva A."/>
            <person name="Barbazuk W."/>
            <person name="Harkins T."/>
        </authorList>
    </citation>
    <scope>NUCLEOTIDE SEQUENCE [LARGE SCALE GENOMIC DNA]</scope>
    <source>
        <strain evidence="8">cv. Jamaican Lion 4</strain>
        <tissue evidence="7">Leaf</tissue>
    </source>
</reference>
<name>A0A7J6FRY1_CANSA</name>
<dbReference type="InterPro" id="IPR036163">
    <property type="entry name" value="HMA_dom_sf"/>
</dbReference>
<sequence length="120" mass="13088">MKLKTVLKVVINCEKCKKDILQAITKLSGIDEIVVDAEKDSLTVVGEVDPIMLAKKIKKNTGKVVDILSVGPPKQPQPPKPPVVPVVEKLLPLPICCSDCQLVDIITFSSYYNDSSCNIL</sequence>
<dbReference type="PANTHER" id="PTHR45811">
    <property type="entry name" value="COPPER TRANSPORT PROTEIN FAMILY-RELATED"/>
    <property type="match status" value="1"/>
</dbReference>
<evidence type="ECO:0000256" key="2">
    <source>
        <dbReference type="ARBA" id="ARBA00022723"/>
    </source>
</evidence>
<comment type="similarity">
    <text evidence="5">Belongs to the HIPP family.</text>
</comment>
<evidence type="ECO:0000256" key="5">
    <source>
        <dbReference type="ARBA" id="ARBA00024045"/>
    </source>
</evidence>
<dbReference type="EMBL" id="JAATIQ010000179">
    <property type="protein sequence ID" value="KAF4373392.1"/>
    <property type="molecule type" value="Genomic_DNA"/>
</dbReference>
<evidence type="ECO:0000313" key="7">
    <source>
        <dbReference type="EMBL" id="KAF4373392.1"/>
    </source>
</evidence>
<keyword evidence="3" id="KW-0449">Lipoprotein</keyword>
<comment type="caution">
    <text evidence="7">The sequence shown here is derived from an EMBL/GenBank/DDBJ whole genome shotgun (WGS) entry which is preliminary data.</text>
</comment>
<dbReference type="PROSITE" id="PS50846">
    <property type="entry name" value="HMA_2"/>
    <property type="match status" value="1"/>
</dbReference>
<feature type="domain" description="HMA" evidence="6">
    <location>
        <begin position="2"/>
        <end position="66"/>
    </location>
</feature>
<dbReference type="SUPFAM" id="SSF55008">
    <property type="entry name" value="HMA, heavy metal-associated domain"/>
    <property type="match status" value="1"/>
</dbReference>
<gene>
    <name evidence="7" type="ORF">G4B88_011661</name>
</gene>
<keyword evidence="1" id="KW-0488">Methylation</keyword>
<evidence type="ECO:0000256" key="4">
    <source>
        <dbReference type="ARBA" id="ARBA00023289"/>
    </source>
</evidence>
<dbReference type="Pfam" id="PF00403">
    <property type="entry name" value="HMA"/>
    <property type="match status" value="1"/>
</dbReference>
<keyword evidence="2" id="KW-0479">Metal-binding</keyword>
<proteinExistence type="inferred from homology"/>
<accession>A0A7J6FRY1</accession>
<evidence type="ECO:0000259" key="6">
    <source>
        <dbReference type="PROSITE" id="PS50846"/>
    </source>
</evidence>
<dbReference type="InterPro" id="IPR006121">
    <property type="entry name" value="HMA_dom"/>
</dbReference>
<dbReference type="Gene3D" id="3.30.70.100">
    <property type="match status" value="1"/>
</dbReference>
<evidence type="ECO:0000256" key="1">
    <source>
        <dbReference type="ARBA" id="ARBA00022481"/>
    </source>
</evidence>
<evidence type="ECO:0000256" key="3">
    <source>
        <dbReference type="ARBA" id="ARBA00023288"/>
    </source>
</evidence>
<protein>
    <recommendedName>
        <fullName evidence="6">HMA domain-containing protein</fullName>
    </recommendedName>
</protein>
<keyword evidence="8" id="KW-1185">Reference proteome</keyword>
<dbReference type="PANTHER" id="PTHR45811:SF33">
    <property type="entry name" value="HEAVY METAL-ASSOCIATED ISOPRENYLATED PLANT PROTEIN 2-RELATED"/>
    <property type="match status" value="1"/>
</dbReference>